<protein>
    <submittedName>
        <fullName evidence="1">Uncharacterized protein</fullName>
    </submittedName>
</protein>
<gene>
    <name evidence="1" type="ORF">TPAR_07614</name>
</gene>
<proteinExistence type="predicted"/>
<comment type="caution">
    <text evidence="1">The sequence shown here is derived from an EMBL/GenBank/DDBJ whole genome shotgun (WGS) entry which is preliminary data.</text>
</comment>
<reference evidence="1 2" key="1">
    <citation type="submission" date="2018-01" db="EMBL/GenBank/DDBJ databases">
        <title>Harnessing the power of phylogenomics to disentangle the directionality and signatures of interkingdom host jumping in the parasitic fungal genus Tolypocladium.</title>
        <authorList>
            <person name="Quandt C.A."/>
            <person name="Patterson W."/>
            <person name="Spatafora J.W."/>
        </authorList>
    </citation>
    <scope>NUCLEOTIDE SEQUENCE [LARGE SCALE GENOMIC DNA]</scope>
    <source>
        <strain evidence="1 2">NRBC 100945</strain>
    </source>
</reference>
<accession>A0A2S4KPQ0</accession>
<evidence type="ECO:0000313" key="2">
    <source>
        <dbReference type="Proteomes" id="UP000237481"/>
    </source>
</evidence>
<dbReference type="EMBL" id="PKSG01000892">
    <property type="protein sequence ID" value="POR32163.1"/>
    <property type="molecule type" value="Genomic_DNA"/>
</dbReference>
<dbReference type="Proteomes" id="UP000237481">
    <property type="component" value="Unassembled WGS sequence"/>
</dbReference>
<keyword evidence="2" id="KW-1185">Reference proteome</keyword>
<dbReference type="OrthoDB" id="427518at2759"/>
<dbReference type="STRING" id="94208.A0A2S4KPQ0"/>
<name>A0A2S4KPQ0_9HYPO</name>
<sequence>MSQHAWKRFAVSQAEIASRGLEDWYLHCCIAQSQSLLSRIAGNMDHAVNSLGDFGQGRRMHPAIGQATVQRSLNCIQVEDLSTVKGLLEDWSPWTRTRPQLSKSSSSARTSYLEGFYGTKVHSKKR</sequence>
<dbReference type="AlphaFoldDB" id="A0A2S4KPQ0"/>
<evidence type="ECO:0000313" key="1">
    <source>
        <dbReference type="EMBL" id="POR32163.1"/>
    </source>
</evidence>
<organism evidence="1 2">
    <name type="scientific">Tolypocladium paradoxum</name>
    <dbReference type="NCBI Taxonomy" id="94208"/>
    <lineage>
        <taxon>Eukaryota</taxon>
        <taxon>Fungi</taxon>
        <taxon>Dikarya</taxon>
        <taxon>Ascomycota</taxon>
        <taxon>Pezizomycotina</taxon>
        <taxon>Sordariomycetes</taxon>
        <taxon>Hypocreomycetidae</taxon>
        <taxon>Hypocreales</taxon>
        <taxon>Ophiocordycipitaceae</taxon>
        <taxon>Tolypocladium</taxon>
    </lineage>
</organism>